<sequence length="253" mass="27732">MKRWWRRNGRNGVPGCCQPGSWCTSRFGVVGVVLDEWVGPALLPSLDVPTILARQLAERLAPGNRPRRTAAAYPGPTIDAEGEDNPLPNPFALVLDPSRTDGIRIPTFVGKAHGDLHIENILIPSSLRNVDTTYQLIDLSRYAADAVLTRDPVHLVLHILARRLSELSAAQRTAVIDLLLDPEQDGDLVPRWLFLLIDRVRSAAKDWARRAGLVDLWRDQIPLSLLAVALTCLGRTSTRPGTDATRASGPGRG</sequence>
<dbReference type="AlphaFoldDB" id="Q2JCT7"/>
<keyword evidence="3" id="KW-1185">Reference proteome</keyword>
<dbReference type="EMBL" id="CP000249">
    <property type="protein sequence ID" value="ABD10905.1"/>
    <property type="molecule type" value="Genomic_DNA"/>
</dbReference>
<reference evidence="2 3" key="1">
    <citation type="journal article" date="2007" name="Genome Res.">
        <title>Genome characteristics of facultatively symbiotic Frankia sp. strains reflect host range and host plant biogeography.</title>
        <authorList>
            <person name="Normand P."/>
            <person name="Lapierre P."/>
            <person name="Tisa L.S."/>
            <person name="Gogarten J.P."/>
            <person name="Alloisio N."/>
            <person name="Bagnarol E."/>
            <person name="Bassi C.A."/>
            <person name="Berry A.M."/>
            <person name="Bickhart D.M."/>
            <person name="Choisne N."/>
            <person name="Couloux A."/>
            <person name="Cournoyer B."/>
            <person name="Cruveiller S."/>
            <person name="Daubin V."/>
            <person name="Demange N."/>
            <person name="Francino M.P."/>
            <person name="Goltsman E."/>
            <person name="Huang Y."/>
            <person name="Kopp O.R."/>
            <person name="Labarre L."/>
            <person name="Lapidus A."/>
            <person name="Lavire C."/>
            <person name="Marechal J."/>
            <person name="Martinez M."/>
            <person name="Mastronunzio J.E."/>
            <person name="Mullin B.C."/>
            <person name="Niemann J."/>
            <person name="Pujic P."/>
            <person name="Rawnsley T."/>
            <person name="Rouy Z."/>
            <person name="Schenowitz C."/>
            <person name="Sellstedt A."/>
            <person name="Tavares F."/>
            <person name="Tomkins J.P."/>
            <person name="Vallenet D."/>
            <person name="Valverde C."/>
            <person name="Wall L.G."/>
            <person name="Wang Y."/>
            <person name="Medigue C."/>
            <person name="Benson D.R."/>
        </authorList>
    </citation>
    <scope>NUCLEOTIDE SEQUENCE [LARGE SCALE GENOMIC DNA]</scope>
    <source>
        <strain evidence="3">DSM 45818 / CECT 9043 / CcI3</strain>
    </source>
</reference>
<protein>
    <recommendedName>
        <fullName evidence="4">Aminoglycoside phosphotransferase domain-containing protein</fullName>
    </recommendedName>
</protein>
<dbReference type="Proteomes" id="UP000001937">
    <property type="component" value="Chromosome"/>
</dbReference>
<gene>
    <name evidence="2" type="ordered locus">Francci3_1529</name>
</gene>
<name>Q2JCT7_FRACC</name>
<dbReference type="STRING" id="106370.Francci3_1529"/>
<dbReference type="KEGG" id="fra:Francci3_1529"/>
<evidence type="ECO:0000313" key="2">
    <source>
        <dbReference type="EMBL" id="ABD10905.1"/>
    </source>
</evidence>
<organism evidence="2 3">
    <name type="scientific">Frankia casuarinae (strain DSM 45818 / CECT 9043 / HFP020203 / CcI3)</name>
    <dbReference type="NCBI Taxonomy" id="106370"/>
    <lineage>
        <taxon>Bacteria</taxon>
        <taxon>Bacillati</taxon>
        <taxon>Actinomycetota</taxon>
        <taxon>Actinomycetes</taxon>
        <taxon>Frankiales</taxon>
        <taxon>Frankiaceae</taxon>
        <taxon>Frankia</taxon>
    </lineage>
</organism>
<evidence type="ECO:0000256" key="1">
    <source>
        <dbReference type="SAM" id="MobiDB-lite"/>
    </source>
</evidence>
<feature type="region of interest" description="Disordered" evidence="1">
    <location>
        <begin position="63"/>
        <end position="85"/>
    </location>
</feature>
<proteinExistence type="predicted"/>
<dbReference type="eggNOG" id="COG1672">
    <property type="taxonomic scope" value="Bacteria"/>
</dbReference>
<accession>Q2JCT7</accession>
<dbReference type="HOGENOM" id="CLU_1097339_0_0_11"/>
<evidence type="ECO:0008006" key="4">
    <source>
        <dbReference type="Google" id="ProtNLM"/>
    </source>
</evidence>
<evidence type="ECO:0000313" key="3">
    <source>
        <dbReference type="Proteomes" id="UP000001937"/>
    </source>
</evidence>